<feature type="binding site" evidence="3">
    <location>
        <position position="184"/>
    </location>
    <ligand>
        <name>Cu(+)</name>
        <dbReference type="ChEBI" id="CHEBI:49552"/>
    </ligand>
</feature>
<feature type="disulfide bond" evidence="3">
    <location>
        <begin position="31"/>
        <end position="45"/>
    </location>
</feature>
<dbReference type="SMR" id="A0A2R2JFH0"/>
<proteinExistence type="evidence at protein level"/>
<feature type="binding site" evidence="3">
    <location>
        <position position="1"/>
    </location>
    <ligand>
        <name>Cu(+)</name>
        <dbReference type="ChEBI" id="CHEBI:49552"/>
    </ligand>
</feature>
<dbReference type="PDBsum" id="5MSZ"/>
<sequence>HGHLSVPPMRSSMWRDGYNVPPNYNDDGLNCGSFDVQWVKNGGKCGECGDDYSLPRPRPNESGGMYGKNIIVANYQQGSTISVDLHIQAPHIGFFEFRLCARNDPNVLETQDCFDQHLLELADGSGTRFTMEEHVAGEYTVDLKLPQGVTCTNCVLQWFWRTGNRYGDCGDGTSGMGCGPQEEYRNCADIAIAWSHPQFEK</sequence>
<feature type="disulfide bond" evidence="3">
    <location>
        <begin position="48"/>
        <end position="187"/>
    </location>
</feature>
<keyword evidence="2 3" id="KW-0002">3D-structure</keyword>
<evidence type="ECO:0007829" key="3">
    <source>
        <dbReference type="PDB" id="5MSZ"/>
    </source>
</evidence>
<keyword evidence="3" id="KW-0479">Metal-binding</keyword>
<evidence type="ECO:0000313" key="2">
    <source>
        <dbReference type="PDB" id="5MSZ"/>
    </source>
</evidence>
<organism evidence="2">
    <name type="scientific">Thermobia domestica</name>
    <name type="common">Firebrat</name>
    <name type="synonym">Lepisma domestica</name>
    <dbReference type="NCBI Taxonomy" id="89055"/>
    <lineage>
        <taxon>Eukaryota</taxon>
        <taxon>Metazoa</taxon>
        <taxon>Ecdysozoa</taxon>
        <taxon>Arthropoda</taxon>
        <taxon>Hexapoda</taxon>
        <taxon>Insecta</taxon>
        <taxon>Zygentoma</taxon>
        <taxon>Lepismatidae</taxon>
        <taxon>Thermobia</taxon>
    </lineage>
</organism>
<dbReference type="Pfam" id="PF03067">
    <property type="entry name" value="LPMO_10"/>
    <property type="match status" value="1"/>
</dbReference>
<dbReference type="PDB" id="5MSZ">
    <property type="method" value="X-ray"/>
    <property type="resolution" value="1.10 A"/>
    <property type="chains" value="A=1-201"/>
</dbReference>
<dbReference type="PANTHER" id="PTHR21113">
    <property type="entry name" value="AGAP001705-PA"/>
    <property type="match status" value="1"/>
</dbReference>
<feature type="disulfide bond" evidence="3">
    <location>
        <begin position="151"/>
        <end position="154"/>
    </location>
</feature>
<reference evidence="2 3" key="1">
    <citation type="journal article" date="2018" name="Nat. Commun.">
        <title>An ancient family of lytic polysaccharide monooxygenases with roles in arthropod development and biomass digestion.</title>
        <authorList>
            <person name="Sabbadin F."/>
            <person name="Hemsworth G.R."/>
            <person name="Ciano L."/>
            <person name="Henrissat B."/>
            <person name="Dupree P."/>
            <person name="Tryfona T."/>
            <person name="Marques R.D.S."/>
            <person name="Sweeney S.T."/>
            <person name="Besser K."/>
            <person name="Elias L."/>
            <person name="Pesante G."/>
            <person name="Li Y."/>
            <person name="Dowle A.A."/>
            <person name="Bates R."/>
            <person name="Gomez L.D."/>
            <person name="Simister R."/>
            <person name="Davies G.J."/>
            <person name="Walton P.H."/>
            <person name="Bruce N.C."/>
            <person name="McQueen-Mason S.J."/>
        </authorList>
    </citation>
    <scope>X-RAY CRYSTALLOGRAPHY (1.10 ANGSTROMS)</scope>
    <scope>DISULFIDE BONDS</scope>
</reference>
<accession>A0A2R2JFH0</accession>
<feature type="disulfide bond" evidence="3">
    <location>
        <begin position="169"/>
        <end position="178"/>
    </location>
</feature>
<feature type="binding site" evidence="3">
    <location>
        <position position="91"/>
    </location>
    <ligand>
        <name>Cu(+)</name>
        <dbReference type="ChEBI" id="CHEBI:49552"/>
    </ligand>
</feature>
<dbReference type="GO" id="GO:0046872">
    <property type="term" value="F:metal ion binding"/>
    <property type="evidence" value="ECO:0007669"/>
    <property type="project" value="UniProtKB-KW"/>
</dbReference>
<feature type="domain" description="Chitin-binding type-4" evidence="1">
    <location>
        <begin position="1"/>
        <end position="190"/>
    </location>
</feature>
<name>A0A2R2JFH0_THEDO</name>
<protein>
    <submittedName>
        <fullName evidence="2">Thermobia domestica domestica AA15</fullName>
    </submittedName>
</protein>
<evidence type="ECO:0000259" key="1">
    <source>
        <dbReference type="Pfam" id="PF03067"/>
    </source>
</evidence>
<dbReference type="InterPro" id="IPR004302">
    <property type="entry name" value="Cellulose/chitin-bd_N"/>
</dbReference>
<dbReference type="PANTHER" id="PTHR21113:SF4">
    <property type="entry name" value="CHITIN-BINDING TYPE-4 DOMAIN-CONTAINING PROTEIN"/>
    <property type="match status" value="1"/>
</dbReference>
<dbReference type="AlphaFoldDB" id="A0A2R2JFH0"/>
<feature type="disulfide bond" evidence="3">
    <location>
        <begin position="100"/>
        <end position="113"/>
    </location>
</feature>